<dbReference type="GO" id="GO:0035988">
    <property type="term" value="P:chondrocyte proliferation"/>
    <property type="evidence" value="ECO:0007669"/>
    <property type="project" value="InterPro"/>
</dbReference>
<keyword evidence="6" id="KW-1185">Reference proteome</keyword>
<evidence type="ECO:0000256" key="2">
    <source>
        <dbReference type="ARBA" id="ARBA00018401"/>
    </source>
</evidence>
<dbReference type="Ensembl" id="ENSCCRT00000167810.1">
    <property type="protein sequence ID" value="ENSCCRP00000099800.1"/>
    <property type="gene ID" value="ENSCCRG00000057352.1"/>
</dbReference>
<dbReference type="GeneTree" id="ENSGT00940000153920"/>
<dbReference type="Pfam" id="PF15682">
    <property type="entry name" value="Mustang"/>
    <property type="match status" value="1"/>
</dbReference>
<proteinExistence type="inferred from homology"/>
<keyword evidence="3" id="KW-0539">Nucleus</keyword>
<comment type="subcellular location">
    <subcellularLocation>
        <location evidence="1">Nucleus</location>
    </subcellularLocation>
</comment>
<evidence type="ECO:0000256" key="4">
    <source>
        <dbReference type="ARBA" id="ARBA00044950"/>
    </source>
</evidence>
<protein>
    <recommendedName>
        <fullName evidence="2">Musculoskeletal embryonic nuclear protein 1</fullName>
    </recommendedName>
</protein>
<evidence type="ECO:0000313" key="5">
    <source>
        <dbReference type="Ensembl" id="ENSCCRP00000099800.1"/>
    </source>
</evidence>
<dbReference type="GO" id="GO:0002062">
    <property type="term" value="P:chondrocyte differentiation"/>
    <property type="evidence" value="ECO:0007669"/>
    <property type="project" value="InterPro"/>
</dbReference>
<evidence type="ECO:0000313" key="6">
    <source>
        <dbReference type="Proteomes" id="UP001108240"/>
    </source>
</evidence>
<reference evidence="5" key="1">
    <citation type="submission" date="2025-08" db="UniProtKB">
        <authorList>
            <consortium name="Ensembl"/>
        </authorList>
    </citation>
    <scope>IDENTIFICATION</scope>
</reference>
<dbReference type="GO" id="GO:0005634">
    <property type="term" value="C:nucleus"/>
    <property type="evidence" value="ECO:0007669"/>
    <property type="project" value="UniProtKB-SubCell"/>
</dbReference>
<reference evidence="5" key="2">
    <citation type="submission" date="2025-09" db="UniProtKB">
        <authorList>
            <consortium name="Ensembl"/>
        </authorList>
    </citation>
    <scope>IDENTIFICATION</scope>
</reference>
<dbReference type="GO" id="GO:0042246">
    <property type="term" value="P:tissue regeneration"/>
    <property type="evidence" value="ECO:0007669"/>
    <property type="project" value="InterPro"/>
</dbReference>
<organism evidence="5 6">
    <name type="scientific">Cyprinus carpio carpio</name>
    <dbReference type="NCBI Taxonomy" id="630221"/>
    <lineage>
        <taxon>Eukaryota</taxon>
        <taxon>Metazoa</taxon>
        <taxon>Chordata</taxon>
        <taxon>Craniata</taxon>
        <taxon>Vertebrata</taxon>
        <taxon>Euteleostomi</taxon>
        <taxon>Actinopterygii</taxon>
        <taxon>Neopterygii</taxon>
        <taxon>Teleostei</taxon>
        <taxon>Ostariophysi</taxon>
        <taxon>Cypriniformes</taxon>
        <taxon>Cyprinidae</taxon>
        <taxon>Cyprininae</taxon>
        <taxon>Cyprinus</taxon>
    </lineage>
</organism>
<name>A0A9J7X098_CYPCA</name>
<comment type="similarity">
    <text evidence="4">Belongs to the MUSTN1 family.</text>
</comment>
<evidence type="ECO:0000256" key="1">
    <source>
        <dbReference type="ARBA" id="ARBA00004123"/>
    </source>
</evidence>
<dbReference type="AlphaFoldDB" id="A0A9J7X098"/>
<dbReference type="InterPro" id="IPR031394">
    <property type="entry name" value="MUSTN1"/>
</dbReference>
<evidence type="ECO:0000256" key="3">
    <source>
        <dbReference type="ARBA" id="ARBA00023242"/>
    </source>
</evidence>
<dbReference type="Proteomes" id="UP001108240">
    <property type="component" value="Unplaced"/>
</dbReference>
<accession>A0A9J7X098</accession>
<sequence length="134" mass="14430">MGGGTVTHALAKGIMVHLGLDSVREGFVCVYTLTTSIKQNLQQDRGTSQLISELAMSQQGEEVKRPEVKAEDLIGAKDKLGSGTEVKSKTFEVMQECGAKRKKEEPCAGKVAPSVFSNVRSGSETAFNKPSKRK</sequence>